<reference evidence="2" key="1">
    <citation type="submission" date="2016-10" db="EMBL/GenBank/DDBJ databases">
        <authorList>
            <person name="Varghese N."/>
            <person name="Submissions S."/>
        </authorList>
    </citation>
    <scope>NUCLEOTIDE SEQUENCE [LARGE SCALE GENOMIC DNA]</scope>
    <source>
        <strain evidence="2">DSM 44544</strain>
    </source>
</reference>
<organism evidence="1 2">
    <name type="scientific">Amycolatopsis tolypomycina</name>
    <dbReference type="NCBI Taxonomy" id="208445"/>
    <lineage>
        <taxon>Bacteria</taxon>
        <taxon>Bacillati</taxon>
        <taxon>Actinomycetota</taxon>
        <taxon>Actinomycetes</taxon>
        <taxon>Pseudonocardiales</taxon>
        <taxon>Pseudonocardiaceae</taxon>
        <taxon>Amycolatopsis</taxon>
    </lineage>
</organism>
<dbReference type="EMBL" id="FNSO01000003">
    <property type="protein sequence ID" value="SEB49242.1"/>
    <property type="molecule type" value="Genomic_DNA"/>
</dbReference>
<proteinExistence type="predicted"/>
<evidence type="ECO:0000313" key="2">
    <source>
        <dbReference type="Proteomes" id="UP000199622"/>
    </source>
</evidence>
<dbReference type="Proteomes" id="UP000199622">
    <property type="component" value="Unassembled WGS sequence"/>
</dbReference>
<protein>
    <submittedName>
        <fullName evidence="1">Uncharacterized protein</fullName>
    </submittedName>
</protein>
<dbReference type="AlphaFoldDB" id="A0A1H4JUC9"/>
<gene>
    <name evidence="1" type="ORF">SAMN04489727_2164</name>
</gene>
<sequence>MWVHELLSAEPFFPIADVVEEIAAVSQDTGVPLTAYARSTNGITSSLLLVRDPSRTHGTPGIADCERAAAALAARGTWLSRGQDARSCMLLALGLREGYDPAARVHSPDEVINRVLSKGQVWCGWPAELISARPQPDGPAQVYHEPGVLAFTDFDQMPTLAAIAHDLRQDRFVIHNWLTGWTTAFRRPAGPHGT</sequence>
<accession>A0A1H4JUC9</accession>
<name>A0A1H4JUC9_9PSEU</name>
<evidence type="ECO:0000313" key="1">
    <source>
        <dbReference type="EMBL" id="SEB49242.1"/>
    </source>
</evidence>
<keyword evidence="2" id="KW-1185">Reference proteome</keyword>